<evidence type="ECO:0000256" key="7">
    <source>
        <dbReference type="SAM" id="Coils"/>
    </source>
</evidence>
<keyword evidence="4" id="KW-0238">DNA-binding</keyword>
<evidence type="ECO:0000313" key="10">
    <source>
        <dbReference type="EMBL" id="KAF7728808.1"/>
    </source>
</evidence>
<evidence type="ECO:0000256" key="2">
    <source>
        <dbReference type="ARBA" id="ARBA00007163"/>
    </source>
</evidence>
<protein>
    <recommendedName>
        <fullName evidence="9">BZIP domain-containing protein</fullName>
    </recommendedName>
</protein>
<dbReference type="EMBL" id="JABAYA010000031">
    <property type="protein sequence ID" value="KAF7728808.1"/>
    <property type="molecule type" value="Genomic_DNA"/>
</dbReference>
<dbReference type="OrthoDB" id="5571888at2759"/>
<organism evidence="10 11">
    <name type="scientific">Apophysomyces ossiformis</name>
    <dbReference type="NCBI Taxonomy" id="679940"/>
    <lineage>
        <taxon>Eukaryota</taxon>
        <taxon>Fungi</taxon>
        <taxon>Fungi incertae sedis</taxon>
        <taxon>Mucoromycota</taxon>
        <taxon>Mucoromycotina</taxon>
        <taxon>Mucoromycetes</taxon>
        <taxon>Mucorales</taxon>
        <taxon>Mucorineae</taxon>
        <taxon>Mucoraceae</taxon>
        <taxon>Apophysomyces</taxon>
    </lineage>
</organism>
<dbReference type="Gene3D" id="1.20.5.170">
    <property type="match status" value="1"/>
</dbReference>
<dbReference type="CDD" id="cd14810">
    <property type="entry name" value="bZIP_u1"/>
    <property type="match status" value="1"/>
</dbReference>
<evidence type="ECO:0000256" key="1">
    <source>
        <dbReference type="ARBA" id="ARBA00004123"/>
    </source>
</evidence>
<comment type="similarity">
    <text evidence="2">Belongs to the bZIP family.</text>
</comment>
<dbReference type="GO" id="GO:0003700">
    <property type="term" value="F:DNA-binding transcription factor activity"/>
    <property type="evidence" value="ECO:0007669"/>
    <property type="project" value="InterPro"/>
</dbReference>
<feature type="compositionally biased region" description="Polar residues" evidence="8">
    <location>
        <begin position="127"/>
        <end position="141"/>
    </location>
</feature>
<dbReference type="PANTHER" id="PTHR47416">
    <property type="entry name" value="BASIC-LEUCINE ZIPPER TRANSCRIPTION FACTOR F-RELATED"/>
    <property type="match status" value="1"/>
</dbReference>
<feature type="coiled-coil region" evidence="7">
    <location>
        <begin position="234"/>
        <end position="275"/>
    </location>
</feature>
<keyword evidence="7" id="KW-0175">Coiled coil</keyword>
<dbReference type="PROSITE" id="PS00036">
    <property type="entry name" value="BZIP_BASIC"/>
    <property type="match status" value="1"/>
</dbReference>
<accession>A0A8H7BRL8</accession>
<evidence type="ECO:0000256" key="5">
    <source>
        <dbReference type="ARBA" id="ARBA00023163"/>
    </source>
</evidence>
<evidence type="ECO:0000259" key="9">
    <source>
        <dbReference type="PROSITE" id="PS50217"/>
    </source>
</evidence>
<sequence>MDFQWYTSLTTDSNEVDVSSFFLDAVNGSGTSPENVAMTTGAGNDIVQYLLDSSGTFSTEESVFSSPDQKATELFEHNFVSGSSPGREESITGTLQMAVTTTDFVPNDPIIAPQETAATQQWVTSVIPSVNRTPQGSNGNTRRPIGKKNREPIFVTESPENIYKKKRQKNTGKEKEGGSPAGPSSSSSNDEGELEDIAEGTYSANLKQMTSKERRQLRNKISARNFRVRRKEYLGQLETQIQEQETRIKQLENENRQLRKSNEELMLKLQQWEQTSNPVVVTPPTTYERQFPEPPSIVPFDLDILPCLDFGNAGRNTFHLSYAVMPDWDFARLLSEAANDESGEQLLRLYPLFAPAIMSIVLRHTFMLHYEAFLMSSFPYNNTSLVVSKNSRAKSKFMDSTHLDDFARTLDNMASLAEADMAEKRHKPSDHVCREETEAKHAENTDSHQPLEDDDEITTEQVYELLLTRCYKYYTFMRVRGVSHDEIIERARKCYKAERQRQREKALGIKSASHRLRAMAAFVSVAGNLLRHPDRTSQVWKVLSDSRTVNPPAQIMDGPSSSSHRSILFKQPLRALRMSRH</sequence>
<feature type="compositionally biased region" description="Basic and acidic residues" evidence="8">
    <location>
        <begin position="436"/>
        <end position="451"/>
    </location>
</feature>
<name>A0A8H7BRL8_9FUNG</name>
<dbReference type="InterPro" id="IPR004827">
    <property type="entry name" value="bZIP"/>
</dbReference>
<evidence type="ECO:0000256" key="8">
    <source>
        <dbReference type="SAM" id="MobiDB-lite"/>
    </source>
</evidence>
<proteinExistence type="inferred from homology"/>
<feature type="region of interest" description="Disordered" evidence="8">
    <location>
        <begin position="127"/>
        <end position="194"/>
    </location>
</feature>
<comment type="subcellular location">
    <subcellularLocation>
        <location evidence="1">Nucleus</location>
    </subcellularLocation>
</comment>
<comment type="caution">
    <text evidence="10">The sequence shown here is derived from an EMBL/GenBank/DDBJ whole genome shotgun (WGS) entry which is preliminary data.</text>
</comment>
<dbReference type="PROSITE" id="PS50217">
    <property type="entry name" value="BZIP"/>
    <property type="match status" value="1"/>
</dbReference>
<dbReference type="AlphaFoldDB" id="A0A8H7BRL8"/>
<evidence type="ECO:0000256" key="4">
    <source>
        <dbReference type="ARBA" id="ARBA00023125"/>
    </source>
</evidence>
<keyword evidence="6" id="KW-0539">Nucleus</keyword>
<gene>
    <name evidence="10" type="ORF">EC973_005434</name>
</gene>
<keyword evidence="5" id="KW-0804">Transcription</keyword>
<dbReference type="SUPFAM" id="SSF57959">
    <property type="entry name" value="Leucine zipper domain"/>
    <property type="match status" value="1"/>
</dbReference>
<dbReference type="GO" id="GO:0005634">
    <property type="term" value="C:nucleus"/>
    <property type="evidence" value="ECO:0007669"/>
    <property type="project" value="UniProtKB-SubCell"/>
</dbReference>
<dbReference type="PANTHER" id="PTHR47416:SF8">
    <property type="entry name" value="BASIC-LEUCINE ZIPPER TRANSCRIPTION FACTOR E-RELATED"/>
    <property type="match status" value="1"/>
</dbReference>
<feature type="domain" description="BZIP" evidence="9">
    <location>
        <begin position="209"/>
        <end position="272"/>
    </location>
</feature>
<keyword evidence="3" id="KW-0805">Transcription regulation</keyword>
<reference evidence="10" key="1">
    <citation type="submission" date="2020-01" db="EMBL/GenBank/DDBJ databases">
        <title>Genome Sequencing of Three Apophysomyces-Like Fungal Strains Confirms a Novel Fungal Genus in the Mucoromycota with divergent Burkholderia-like Endosymbiotic Bacteria.</title>
        <authorList>
            <person name="Stajich J.E."/>
            <person name="Macias A.M."/>
            <person name="Carter-House D."/>
            <person name="Lovett B."/>
            <person name="Kasson L.R."/>
            <person name="Berry K."/>
            <person name="Grigoriev I."/>
            <person name="Chang Y."/>
            <person name="Spatafora J."/>
            <person name="Kasson M.T."/>
        </authorList>
    </citation>
    <scope>NUCLEOTIDE SEQUENCE</scope>
    <source>
        <strain evidence="10">NRRL A-21654</strain>
    </source>
</reference>
<dbReference type="SMART" id="SM00338">
    <property type="entry name" value="BRLZ"/>
    <property type="match status" value="1"/>
</dbReference>
<evidence type="ECO:0000313" key="11">
    <source>
        <dbReference type="Proteomes" id="UP000605846"/>
    </source>
</evidence>
<evidence type="ECO:0000256" key="3">
    <source>
        <dbReference type="ARBA" id="ARBA00023015"/>
    </source>
</evidence>
<evidence type="ECO:0000256" key="6">
    <source>
        <dbReference type="ARBA" id="ARBA00023242"/>
    </source>
</evidence>
<keyword evidence="11" id="KW-1185">Reference proteome</keyword>
<dbReference type="InterPro" id="IPR046347">
    <property type="entry name" value="bZIP_sf"/>
</dbReference>
<dbReference type="GO" id="GO:0003677">
    <property type="term" value="F:DNA binding"/>
    <property type="evidence" value="ECO:0007669"/>
    <property type="project" value="UniProtKB-KW"/>
</dbReference>
<dbReference type="Proteomes" id="UP000605846">
    <property type="component" value="Unassembled WGS sequence"/>
</dbReference>
<feature type="region of interest" description="Disordered" evidence="8">
    <location>
        <begin position="436"/>
        <end position="455"/>
    </location>
</feature>